<evidence type="ECO:0000256" key="1">
    <source>
        <dbReference type="ARBA" id="ARBA00023231"/>
    </source>
</evidence>
<dbReference type="AlphaFoldDB" id="A0A347U5W3"/>
<dbReference type="Proteomes" id="UP000290588">
    <property type="component" value="Unassembled WGS sequence"/>
</dbReference>
<sequence length="104" mass="12265">MSSNEIRIDERYISFKNINCFENACCVIDNMLRVLENPKNMNIYWKKIVPMIPKAYYTRNQKDDEKEAVLYLVCSNSFYLDELFEKANDEQGLKALSVCELECC</sequence>
<dbReference type="HAMAP" id="MF_02117">
    <property type="entry name" value="CowN"/>
    <property type="match status" value="1"/>
</dbReference>
<gene>
    <name evidence="2" type="ORF">AELL_0549</name>
    <name evidence="3" type="ORF">CP962_03020</name>
</gene>
<accession>A0A347U5W3</accession>
<organism evidence="3 5">
    <name type="scientific">Arcobacter ellisii</name>
    <dbReference type="NCBI Taxonomy" id="913109"/>
    <lineage>
        <taxon>Bacteria</taxon>
        <taxon>Pseudomonadati</taxon>
        <taxon>Campylobacterota</taxon>
        <taxon>Epsilonproteobacteria</taxon>
        <taxon>Campylobacterales</taxon>
        <taxon>Arcobacteraceae</taxon>
        <taxon>Arcobacter</taxon>
    </lineage>
</organism>
<proteinExistence type="inferred from homology"/>
<dbReference type="OrthoDB" id="7689335at2"/>
<dbReference type="KEGG" id="aell:AELL_0549"/>
<reference evidence="3 5" key="1">
    <citation type="submission" date="2017-09" db="EMBL/GenBank/DDBJ databases">
        <title>Genomics of the genus Arcobacter.</title>
        <authorList>
            <person name="Perez-Cataluna A."/>
            <person name="Figueras M.J."/>
            <person name="Salas-Masso N."/>
        </authorList>
    </citation>
    <scope>NUCLEOTIDE SEQUENCE [LARGE SCALE GENOMIC DNA]</scope>
    <source>
        <strain evidence="3 5">CECT 7837</strain>
    </source>
</reference>
<dbReference type="RefSeq" id="WP_118916476.1">
    <property type="nucleotide sequence ID" value="NZ_CP032097.1"/>
</dbReference>
<dbReference type="EMBL" id="CP032097">
    <property type="protein sequence ID" value="AXX94241.1"/>
    <property type="molecule type" value="Genomic_DNA"/>
</dbReference>
<evidence type="ECO:0000313" key="2">
    <source>
        <dbReference type="EMBL" id="AXX94241.1"/>
    </source>
</evidence>
<keyword evidence="1" id="KW-0535">Nitrogen fixation</keyword>
<name>A0A347U5W3_9BACT</name>
<evidence type="ECO:0000313" key="5">
    <source>
        <dbReference type="Proteomes" id="UP000290588"/>
    </source>
</evidence>
<dbReference type="InterPro" id="IPR024899">
    <property type="entry name" value="CowN"/>
</dbReference>
<keyword evidence="4" id="KW-1185">Reference proteome</keyword>
<evidence type="ECO:0000313" key="4">
    <source>
        <dbReference type="Proteomes" id="UP000262582"/>
    </source>
</evidence>
<reference evidence="2 4" key="2">
    <citation type="submission" date="2018-08" db="EMBL/GenBank/DDBJ databases">
        <title>Complete genome of the Arcobacter ellisii type strain LMG 26155.</title>
        <authorList>
            <person name="Miller W.G."/>
            <person name="Yee E."/>
            <person name="Bono J.L."/>
        </authorList>
    </citation>
    <scope>NUCLEOTIDE SEQUENCE [LARGE SCALE GENOMIC DNA]</scope>
    <source>
        <strain evidence="2 4">LMG 26155</strain>
    </source>
</reference>
<dbReference type="Pfam" id="PF20543">
    <property type="entry name" value="CowN"/>
    <property type="match status" value="1"/>
</dbReference>
<evidence type="ECO:0000313" key="3">
    <source>
        <dbReference type="EMBL" id="RXI32593.1"/>
    </source>
</evidence>
<dbReference type="GO" id="GO:0009399">
    <property type="term" value="P:nitrogen fixation"/>
    <property type="evidence" value="ECO:0007669"/>
    <property type="project" value="InterPro"/>
</dbReference>
<dbReference type="Proteomes" id="UP000262582">
    <property type="component" value="Chromosome"/>
</dbReference>
<protein>
    <submittedName>
        <fullName evidence="3">N(2)-fixation sustaining protein CowN</fullName>
    </submittedName>
</protein>
<dbReference type="NCBIfam" id="NF033689">
    <property type="entry name" value="N2Fix_CO_CowN"/>
    <property type="match status" value="1"/>
</dbReference>
<dbReference type="EMBL" id="NXIG01000002">
    <property type="protein sequence ID" value="RXI32593.1"/>
    <property type="molecule type" value="Genomic_DNA"/>
</dbReference>